<organism evidence="1 2">
    <name type="scientific">Coprinopsis marcescibilis</name>
    <name type="common">Agaric fungus</name>
    <name type="synonym">Psathyrella marcescibilis</name>
    <dbReference type="NCBI Taxonomy" id="230819"/>
    <lineage>
        <taxon>Eukaryota</taxon>
        <taxon>Fungi</taxon>
        <taxon>Dikarya</taxon>
        <taxon>Basidiomycota</taxon>
        <taxon>Agaricomycotina</taxon>
        <taxon>Agaricomycetes</taxon>
        <taxon>Agaricomycetidae</taxon>
        <taxon>Agaricales</taxon>
        <taxon>Agaricineae</taxon>
        <taxon>Psathyrellaceae</taxon>
        <taxon>Coprinopsis</taxon>
    </lineage>
</organism>
<dbReference type="EMBL" id="ML210155">
    <property type="protein sequence ID" value="TFK28541.1"/>
    <property type="molecule type" value="Genomic_DNA"/>
</dbReference>
<dbReference type="Proteomes" id="UP000307440">
    <property type="component" value="Unassembled WGS sequence"/>
</dbReference>
<reference evidence="1 2" key="1">
    <citation type="journal article" date="2019" name="Nat. Ecol. Evol.">
        <title>Megaphylogeny resolves global patterns of mushroom evolution.</title>
        <authorList>
            <person name="Varga T."/>
            <person name="Krizsan K."/>
            <person name="Foldi C."/>
            <person name="Dima B."/>
            <person name="Sanchez-Garcia M."/>
            <person name="Sanchez-Ramirez S."/>
            <person name="Szollosi G.J."/>
            <person name="Szarkandi J.G."/>
            <person name="Papp V."/>
            <person name="Albert L."/>
            <person name="Andreopoulos W."/>
            <person name="Angelini C."/>
            <person name="Antonin V."/>
            <person name="Barry K.W."/>
            <person name="Bougher N.L."/>
            <person name="Buchanan P."/>
            <person name="Buyck B."/>
            <person name="Bense V."/>
            <person name="Catcheside P."/>
            <person name="Chovatia M."/>
            <person name="Cooper J."/>
            <person name="Damon W."/>
            <person name="Desjardin D."/>
            <person name="Finy P."/>
            <person name="Geml J."/>
            <person name="Haridas S."/>
            <person name="Hughes K."/>
            <person name="Justo A."/>
            <person name="Karasinski D."/>
            <person name="Kautmanova I."/>
            <person name="Kiss B."/>
            <person name="Kocsube S."/>
            <person name="Kotiranta H."/>
            <person name="LaButti K.M."/>
            <person name="Lechner B.E."/>
            <person name="Liimatainen K."/>
            <person name="Lipzen A."/>
            <person name="Lukacs Z."/>
            <person name="Mihaltcheva S."/>
            <person name="Morgado L.N."/>
            <person name="Niskanen T."/>
            <person name="Noordeloos M.E."/>
            <person name="Ohm R.A."/>
            <person name="Ortiz-Santana B."/>
            <person name="Ovrebo C."/>
            <person name="Racz N."/>
            <person name="Riley R."/>
            <person name="Savchenko A."/>
            <person name="Shiryaev A."/>
            <person name="Soop K."/>
            <person name="Spirin V."/>
            <person name="Szebenyi C."/>
            <person name="Tomsovsky M."/>
            <person name="Tulloss R.E."/>
            <person name="Uehling J."/>
            <person name="Grigoriev I.V."/>
            <person name="Vagvolgyi C."/>
            <person name="Papp T."/>
            <person name="Martin F.M."/>
            <person name="Miettinen O."/>
            <person name="Hibbett D.S."/>
            <person name="Nagy L.G."/>
        </authorList>
    </citation>
    <scope>NUCLEOTIDE SEQUENCE [LARGE SCALE GENOMIC DNA]</scope>
    <source>
        <strain evidence="1 2">CBS 121175</strain>
    </source>
</reference>
<name>A0A5C3LIY0_COPMA</name>
<keyword evidence="2" id="KW-1185">Reference proteome</keyword>
<accession>A0A5C3LIY0</accession>
<dbReference type="AlphaFoldDB" id="A0A5C3LIY0"/>
<protein>
    <submittedName>
        <fullName evidence="1">Uncharacterized protein</fullName>
    </submittedName>
</protein>
<evidence type="ECO:0000313" key="2">
    <source>
        <dbReference type="Proteomes" id="UP000307440"/>
    </source>
</evidence>
<proteinExistence type="predicted"/>
<gene>
    <name evidence="1" type="ORF">FA15DRAFT_42706</name>
</gene>
<sequence>MLVLYIPRVNARLYPLPTCVKHPKMIGCHGPLIPFFLFGVWVPILSTRKLKMVVYFLVPNLYRSFYHPRPPAHPTQHYITNRKHTVDGLAVLGNDRTAMTRMCSHHLTMSFSYRLPCYRGLPASGSRTDTDSLRYYIYRRPHTRSLHLPFI</sequence>
<evidence type="ECO:0000313" key="1">
    <source>
        <dbReference type="EMBL" id="TFK28541.1"/>
    </source>
</evidence>